<protein>
    <submittedName>
        <fullName evidence="2">GumC family protein</fullName>
    </submittedName>
</protein>
<dbReference type="PANTHER" id="PTHR32309:SF13">
    <property type="entry name" value="FERRIC ENTEROBACTIN TRANSPORT PROTEIN FEPE"/>
    <property type="match status" value="1"/>
</dbReference>
<dbReference type="InterPro" id="IPR050445">
    <property type="entry name" value="Bact_polysacc_biosynth/exp"/>
</dbReference>
<keyword evidence="3" id="KW-1185">Reference proteome</keyword>
<organism evidence="2 3">
    <name type="scientific">Algoriphagus namhaensis</name>
    <dbReference type="NCBI Taxonomy" id="915353"/>
    <lineage>
        <taxon>Bacteria</taxon>
        <taxon>Pseudomonadati</taxon>
        <taxon>Bacteroidota</taxon>
        <taxon>Cytophagia</taxon>
        <taxon>Cytophagales</taxon>
        <taxon>Cyclobacteriaceae</taxon>
        <taxon>Algoriphagus</taxon>
    </lineage>
</organism>
<proteinExistence type="predicted"/>
<dbReference type="RefSeq" id="WP_377904940.1">
    <property type="nucleotide sequence ID" value="NZ_JBHRZS010000006.1"/>
</dbReference>
<evidence type="ECO:0000313" key="3">
    <source>
        <dbReference type="Proteomes" id="UP001595805"/>
    </source>
</evidence>
<keyword evidence="1" id="KW-0472">Membrane</keyword>
<feature type="transmembrane region" description="Helical" evidence="1">
    <location>
        <begin position="470"/>
        <end position="492"/>
    </location>
</feature>
<keyword evidence="1" id="KW-0812">Transmembrane</keyword>
<evidence type="ECO:0000313" key="2">
    <source>
        <dbReference type="EMBL" id="MFC3879991.1"/>
    </source>
</evidence>
<accession>A0ABV8ASS5</accession>
<dbReference type="PANTHER" id="PTHR32309">
    <property type="entry name" value="TYROSINE-PROTEIN KINASE"/>
    <property type="match status" value="1"/>
</dbReference>
<gene>
    <name evidence="2" type="ORF">ACFOSV_07385</name>
</gene>
<sequence length="680" mass="77468">MNFAQIVRLLVRFAPYILVSAFVLAGATAYMSLNAKKQYNSHTLLNTGLISGYNIESNQGQRVDYAYTNNEIENLINLATSFETYKELSARLLADLMLAQANGQKVLIGDNLGEWYTVLEDLPLQIQKTESPEAVYERIKAIAEADKENAIYKLMHSKNPFIGLETLENLKVSREGSSDMIRMEYTSIDPYLSQKALELLTEIFMTKQKSIKEGQTDSVINFFEEATQKTLTRLQGAEDELLRFRVKNQIINYYEQTRFIAGNREELIKKYQEELRTKAAAESSLQRVNTEIQDKKSLARLQKQIAQNQGKIADYNFALMELELMNPDQTSGSDESLKGDLENKLSSLRNEMLDVTYEVMETSQTSDGVPTTNLLSQWLNSTITVEESTARIEVINQRMREYDEIYDRFAPLGSTLKRLESEIDVAEREYLENLHSFNQARLHKYNMLMSSNLKVIDKPFYPAQPEKSKAIIMLVLSFVVGLIVPSGVLIGAELMDASLKTPKNASATTKLAIAGVLPMYPKAVDKDPIDFDILDRQAMNLFLQELKVASIASSGQAKITVCSIHPAEGKSTVIEKVRDFIREFSPADLDKFEFREIPSLLNHPYVDDSLRESEIHLLVVRADRKWNEADQHALKVYKKFVGQKPLLFLNRVRTDIMEEITGEVPRKRSWIRKRIKALLS</sequence>
<name>A0ABV8ASS5_9BACT</name>
<evidence type="ECO:0000256" key="1">
    <source>
        <dbReference type="SAM" id="Phobius"/>
    </source>
</evidence>
<keyword evidence="1" id="KW-1133">Transmembrane helix</keyword>
<feature type="transmembrane region" description="Helical" evidence="1">
    <location>
        <begin position="13"/>
        <end position="33"/>
    </location>
</feature>
<dbReference type="Proteomes" id="UP001595805">
    <property type="component" value="Unassembled WGS sequence"/>
</dbReference>
<reference evidence="3" key="1">
    <citation type="journal article" date="2019" name="Int. J. Syst. Evol. Microbiol.">
        <title>The Global Catalogue of Microorganisms (GCM) 10K type strain sequencing project: providing services to taxonomists for standard genome sequencing and annotation.</title>
        <authorList>
            <consortium name="The Broad Institute Genomics Platform"/>
            <consortium name="The Broad Institute Genome Sequencing Center for Infectious Disease"/>
            <person name="Wu L."/>
            <person name="Ma J."/>
        </authorList>
    </citation>
    <scope>NUCLEOTIDE SEQUENCE [LARGE SCALE GENOMIC DNA]</scope>
    <source>
        <strain evidence="3">CCUG 60523</strain>
    </source>
</reference>
<comment type="caution">
    <text evidence="2">The sequence shown here is derived from an EMBL/GenBank/DDBJ whole genome shotgun (WGS) entry which is preliminary data.</text>
</comment>
<dbReference type="EMBL" id="JBHRZS010000006">
    <property type="protein sequence ID" value="MFC3879991.1"/>
    <property type="molecule type" value="Genomic_DNA"/>
</dbReference>